<comment type="caution">
    <text evidence="1">The sequence shown here is derived from an EMBL/GenBank/DDBJ whole genome shotgun (WGS) entry which is preliminary data.</text>
</comment>
<dbReference type="OrthoDB" id="114017at2157"/>
<evidence type="ECO:0000313" key="2">
    <source>
        <dbReference type="Proteomes" id="UP000027153"/>
    </source>
</evidence>
<dbReference type="RefSeq" id="WP_081810281.1">
    <property type="nucleotide sequence ID" value="NZ_JMIY01000007.1"/>
</dbReference>
<accession>A0A062V5H5</accession>
<keyword evidence="2" id="KW-1185">Reference proteome</keyword>
<protein>
    <submittedName>
        <fullName evidence="1">Putative methanogenesis marker protein 14</fullName>
    </submittedName>
</protein>
<proteinExistence type="predicted"/>
<dbReference type="NCBIfam" id="TIGR03285">
    <property type="entry name" value="methan_mark_14"/>
    <property type="match status" value="1"/>
</dbReference>
<sequence>MVNGNHSLVNPLKLILGYSLGPKPRVSESLVISPVKLKADLYRLADIAPFFLVASIEVGNTTTKCILTATNMKDGHTWLVNKKVKMTRDIRKPRSNERIFGTTLSGVSLTRESIAELVRDTLVEAHEEVNLDIRTDLDFAVRSTGVVAGFSSPHEVGEFIKALADGCLLAGIPPKKMVPAMSIDHLPAKFRSHSLLGKIMFSGAVGGVLPPLGSTGVEIVANEMEGELSTAGIKEGAKWAGVDFRNPVFSMDFGTTLKGRITNDEIPYAKTIGNLCGYAGAIPDAIIKGTGLVDKRFGAALDLFNNSKEPMVWLLKSNAIKNYAQAINSLISIEIVPEDRDRYGSVPVSPAAAKNIGVTLIGCDVGVNGSLMPKLTDIGAEIYSKHGLKILFATLDLVSALMVGRLVKLGIDNRLISEKTSIGLTGRAAITGCKPYLILRAIEKLGIYKEPGSYVVFVDDGLARGAAVMARCMNSMGVPGNPIGGIRGGGCVLGKRIEYHKRSKGGIRPESTSTDGMS</sequence>
<dbReference type="InterPro" id="IPR008303">
    <property type="entry name" value="Methan_mark_14"/>
</dbReference>
<dbReference type="Proteomes" id="UP000027153">
    <property type="component" value="Unassembled WGS sequence"/>
</dbReference>
<organism evidence="1 2">
    <name type="scientific">Candidatus Methanoperedens nitratireducens</name>
    <dbReference type="NCBI Taxonomy" id="1392998"/>
    <lineage>
        <taxon>Archaea</taxon>
        <taxon>Methanobacteriati</taxon>
        <taxon>Methanobacteriota</taxon>
        <taxon>Stenosarchaea group</taxon>
        <taxon>Methanomicrobia</taxon>
        <taxon>Methanosarcinales</taxon>
        <taxon>ANME-2 cluster</taxon>
        <taxon>Candidatus Methanoperedentaceae</taxon>
        <taxon>Candidatus Methanoperedens</taxon>
    </lineage>
</organism>
<reference evidence="1 2" key="1">
    <citation type="journal article" date="2013" name="Nature">
        <title>Anaerobic oxidation of methane coupled to nitrate reduction in a novel archaeal lineage.</title>
        <authorList>
            <person name="Haroon M.F."/>
            <person name="Hu S."/>
            <person name="Shi Y."/>
            <person name="Imelfort M."/>
            <person name="Keller J."/>
            <person name="Hugenholtz P."/>
            <person name="Yuan Z."/>
            <person name="Tyson G.W."/>
        </authorList>
    </citation>
    <scope>NUCLEOTIDE SEQUENCE [LARGE SCALE GENOMIC DNA]</scope>
    <source>
        <strain evidence="1 2">ANME-2d</strain>
    </source>
</reference>
<dbReference type="EMBL" id="JMIY01000007">
    <property type="protein sequence ID" value="KCZ70660.1"/>
    <property type="molecule type" value="Genomic_DNA"/>
</dbReference>
<dbReference type="PATRIC" id="fig|1392998.3.peg.2982"/>
<gene>
    <name evidence="1" type="ORF">ANME2D_02682</name>
</gene>
<evidence type="ECO:0000313" key="1">
    <source>
        <dbReference type="EMBL" id="KCZ70660.1"/>
    </source>
</evidence>
<dbReference type="PIRSF" id="PIRSF016937">
    <property type="entry name" value="UCP016937"/>
    <property type="match status" value="1"/>
</dbReference>
<dbReference type="Pfam" id="PF09887">
    <property type="entry name" value="DUF2114"/>
    <property type="match status" value="1"/>
</dbReference>
<dbReference type="AlphaFoldDB" id="A0A062V5H5"/>
<name>A0A062V5H5_9EURY</name>